<dbReference type="Gene3D" id="3.30.559.30">
    <property type="entry name" value="Nonribosomal peptide synthetase, condensation domain"/>
    <property type="match status" value="1"/>
</dbReference>
<dbReference type="SUPFAM" id="SSF47336">
    <property type="entry name" value="ACP-like"/>
    <property type="match status" value="1"/>
</dbReference>
<dbReference type="KEGG" id="nsh:GXM_09951"/>
<dbReference type="FunFam" id="3.30.559.30:FF:000006">
    <property type="entry name" value="Yersiniabactin polyketide/non-ribosomal peptide synthetase"/>
    <property type="match status" value="1"/>
</dbReference>
<dbReference type="Gene3D" id="1.10.1200.10">
    <property type="entry name" value="ACP-like"/>
    <property type="match status" value="1"/>
</dbReference>
<dbReference type="GO" id="GO:0005737">
    <property type="term" value="C:cytoplasm"/>
    <property type="evidence" value="ECO:0007669"/>
    <property type="project" value="TreeGrafter"/>
</dbReference>
<dbReference type="CDD" id="cd12114">
    <property type="entry name" value="A_NRPS_TlmIV_like"/>
    <property type="match status" value="1"/>
</dbReference>
<dbReference type="Gene3D" id="3.40.50.1820">
    <property type="entry name" value="alpha/beta hydrolase"/>
    <property type="match status" value="1"/>
</dbReference>
<dbReference type="PROSITE" id="PS00455">
    <property type="entry name" value="AMP_BINDING"/>
    <property type="match status" value="1"/>
</dbReference>
<dbReference type="InterPro" id="IPR041464">
    <property type="entry name" value="TubC_N"/>
</dbReference>
<dbReference type="InterPro" id="IPR001031">
    <property type="entry name" value="Thioesterase"/>
</dbReference>
<comment type="cofactor">
    <cofactor evidence="1">
        <name>pantetheine 4'-phosphate</name>
        <dbReference type="ChEBI" id="CHEBI:47942"/>
    </cofactor>
</comment>
<dbReference type="EMBL" id="CP045228">
    <property type="protein sequence ID" value="QFS52457.1"/>
    <property type="molecule type" value="Genomic_DNA"/>
</dbReference>
<accession>A0A5P8WHV4</accession>
<dbReference type="SUPFAM" id="SSF53474">
    <property type="entry name" value="alpha/beta-Hydrolases"/>
    <property type="match status" value="1"/>
</dbReference>
<keyword evidence="6" id="KW-0436">Ligase</keyword>
<keyword evidence="9" id="KW-1185">Reference proteome</keyword>
<evidence type="ECO:0000256" key="5">
    <source>
        <dbReference type="ARBA" id="ARBA00022553"/>
    </source>
</evidence>
<dbReference type="Pfam" id="PF13193">
    <property type="entry name" value="AMP-binding_C"/>
    <property type="match status" value="1"/>
</dbReference>
<protein>
    <submittedName>
        <fullName evidence="8">Amino acid adenylation domain protein</fullName>
    </submittedName>
</protein>
<dbReference type="GO" id="GO:0043041">
    <property type="term" value="P:amino acid activation for nonribosomal peptide biosynthetic process"/>
    <property type="evidence" value="ECO:0007669"/>
    <property type="project" value="TreeGrafter"/>
</dbReference>
<dbReference type="FunFam" id="1.10.1200.10:FF:000005">
    <property type="entry name" value="Nonribosomal peptide synthetase 1"/>
    <property type="match status" value="1"/>
</dbReference>
<dbReference type="Pfam" id="PF18563">
    <property type="entry name" value="TubC_N"/>
    <property type="match status" value="1"/>
</dbReference>
<dbReference type="InterPro" id="IPR029058">
    <property type="entry name" value="AB_hydrolase_fold"/>
</dbReference>
<keyword evidence="5" id="KW-0597">Phosphoprotein</keyword>
<evidence type="ECO:0000259" key="7">
    <source>
        <dbReference type="PROSITE" id="PS50075"/>
    </source>
</evidence>
<dbReference type="GO" id="GO:0031177">
    <property type="term" value="F:phosphopantetheine binding"/>
    <property type="evidence" value="ECO:0007669"/>
    <property type="project" value="TreeGrafter"/>
</dbReference>
<dbReference type="SUPFAM" id="SSF52777">
    <property type="entry name" value="CoA-dependent acyltransferases"/>
    <property type="match status" value="2"/>
</dbReference>
<evidence type="ECO:0000256" key="1">
    <source>
        <dbReference type="ARBA" id="ARBA00001957"/>
    </source>
</evidence>
<dbReference type="Pfam" id="PF00550">
    <property type="entry name" value="PP-binding"/>
    <property type="match status" value="1"/>
</dbReference>
<dbReference type="FunFam" id="3.40.50.980:FF:000001">
    <property type="entry name" value="Non-ribosomal peptide synthetase"/>
    <property type="match status" value="1"/>
</dbReference>
<dbReference type="Proteomes" id="UP000326678">
    <property type="component" value="Chromosome pGXM01"/>
</dbReference>
<dbReference type="Pfam" id="PF00975">
    <property type="entry name" value="Thioesterase"/>
    <property type="match status" value="1"/>
</dbReference>
<evidence type="ECO:0000313" key="9">
    <source>
        <dbReference type="Proteomes" id="UP000326678"/>
    </source>
</evidence>
<dbReference type="CDD" id="cd19535">
    <property type="entry name" value="Cyc_NRPS"/>
    <property type="match status" value="1"/>
</dbReference>
<dbReference type="InterPro" id="IPR020845">
    <property type="entry name" value="AMP-binding_CS"/>
</dbReference>
<evidence type="ECO:0000256" key="6">
    <source>
        <dbReference type="ARBA" id="ARBA00022598"/>
    </source>
</evidence>
<dbReference type="NCBIfam" id="TIGR01733">
    <property type="entry name" value="AA-adenyl-dom"/>
    <property type="match status" value="1"/>
</dbReference>
<dbReference type="InterPro" id="IPR036736">
    <property type="entry name" value="ACP-like_sf"/>
</dbReference>
<dbReference type="PANTHER" id="PTHR45527">
    <property type="entry name" value="NONRIBOSOMAL PEPTIDE SYNTHETASE"/>
    <property type="match status" value="1"/>
</dbReference>
<keyword evidence="4" id="KW-0596">Phosphopantetheine</keyword>
<dbReference type="InterPro" id="IPR044894">
    <property type="entry name" value="TubC_N_sf"/>
</dbReference>
<name>A0A5P8WHV4_9NOSO</name>
<dbReference type="RefSeq" id="WP_152592666.1">
    <property type="nucleotide sequence ID" value="NZ_CP045228.1"/>
</dbReference>
<reference evidence="8 9" key="1">
    <citation type="submission" date="2019-10" db="EMBL/GenBank/DDBJ databases">
        <title>Genomic and transcriptomic insights into the perfect genentic adaptation of a filamentous nitrogen-fixing cyanobacterium to rice fields.</title>
        <authorList>
            <person name="Chen Z."/>
        </authorList>
    </citation>
    <scope>NUCLEOTIDE SEQUENCE [LARGE SCALE GENOMIC DNA]</scope>
    <source>
        <strain evidence="8">CCNUC1</strain>
    </source>
</reference>
<dbReference type="Gene3D" id="2.30.38.10">
    <property type="entry name" value="Luciferase, Domain 3"/>
    <property type="match status" value="1"/>
</dbReference>
<dbReference type="PRINTS" id="PR00154">
    <property type="entry name" value="AMPBINDING"/>
</dbReference>
<dbReference type="FunFam" id="3.40.50.12780:FF:000012">
    <property type="entry name" value="Non-ribosomal peptide synthetase"/>
    <property type="match status" value="1"/>
</dbReference>
<dbReference type="InterPro" id="IPR010071">
    <property type="entry name" value="AA_adenyl_dom"/>
</dbReference>
<dbReference type="InterPro" id="IPR009081">
    <property type="entry name" value="PP-bd_ACP"/>
</dbReference>
<gene>
    <name evidence="8" type="ORF">GXM_09951</name>
</gene>
<evidence type="ECO:0000256" key="2">
    <source>
        <dbReference type="ARBA" id="ARBA00004924"/>
    </source>
</evidence>
<dbReference type="Gene3D" id="3.30.559.10">
    <property type="entry name" value="Chloramphenicol acetyltransferase-like domain"/>
    <property type="match status" value="1"/>
</dbReference>
<dbReference type="InterPro" id="IPR025110">
    <property type="entry name" value="AMP-bd_C"/>
</dbReference>
<dbReference type="Gene3D" id="3.30.300.30">
    <property type="match status" value="1"/>
</dbReference>
<dbReference type="FunFam" id="3.30.559.10:FF:000023">
    <property type="entry name" value="Non-ribosomal peptide synthetase"/>
    <property type="match status" value="1"/>
</dbReference>
<dbReference type="GO" id="GO:0016874">
    <property type="term" value="F:ligase activity"/>
    <property type="evidence" value="ECO:0007669"/>
    <property type="project" value="UniProtKB-KW"/>
</dbReference>
<dbReference type="InterPro" id="IPR045851">
    <property type="entry name" value="AMP-bd_C_sf"/>
</dbReference>
<dbReference type="FunFam" id="3.30.300.30:FF:000010">
    <property type="entry name" value="Enterobactin synthetase component F"/>
    <property type="match status" value="1"/>
</dbReference>
<evidence type="ECO:0000313" key="8">
    <source>
        <dbReference type="EMBL" id="QFS52457.1"/>
    </source>
</evidence>
<dbReference type="Gene3D" id="1.10.10.1830">
    <property type="entry name" value="Non-ribosomal peptide synthase, adenylation domain"/>
    <property type="match status" value="1"/>
</dbReference>
<dbReference type="Pfam" id="PF00501">
    <property type="entry name" value="AMP-binding"/>
    <property type="match status" value="1"/>
</dbReference>
<sequence length="1404" mass="158705">MNRNELLTELDKRGVKLWVENDKLSIEAPKGVLTKDLFSSLAEHKIEIMRLLRLNDPKTTSLPIIEPDFSRRYEPFPLTDIQQAHWVGRSSVFELGNVANHHYLEFEVSNLDLSRLAAAWQKLIERHDMLRAVVLPTGEQQILEQVPAYQIATLDLRGLEKIEIESKLAAIREKLSHQVLPSQQWPWFDIRATYLDNQRVRIHISMDLLVVDAASIRIVFQEWNTLYQKLDLLLPPLDLSFRDYVINKNALQDLELIKQSQDYWFSRLDTLPPAPELPLACFPSELKEYQFKRYRAELSPNIWQQLKQRGQNSGLTPSVILLAAFAEVLTVWSKNPCFTINLTVLERLPIHPQINQIVGYFTNTNLLAIDNSVPDTFIARALQIQQQLLQDLDHLQISGVEVLRELTRRQKNGLTASMPIVFSSVLGLSSFTQGDLEFSFLGEIVYGISQTPQVSLDYQVTEQNGALIFNWDVVEELFPDGLIDDMFSAYCDLLQQLAKDDEVWYSKQRTLLPPAQVKLQLAVNATSKAIPETALLHTLVFEQVSLRPEQRAVVTSDSYGELRYRTLTYLELGDRAIDLAHHLQQLRVYPNQLVAIVMDRGWEQVVAALGILAAGAAYLPIDPGLPTERQWYLLEQAKVQIVLTQTRLESLLDWPENIQRLCVDADIKSLHNQFLETVVKPEDLAYIIYTSGSTGLPKGVMISHQSVVNTILDINQRFGVNADDRILALSSLSFDLSVYDIFGTLAAGGTIVIPEAASTKDPNHWIELIAKYQITIWNSVPALMQMLVEYASHHPEIAFNNLRLVLLSGDRIPLSLPQQVKALSEKAKVISLGGATEASIWSILYPIEDATTKSIPYGRPMANQRFYVLKETLEPCPVWVPGHLYIGGIGLAKGYWCDEKKTEASFIIHPQTKERLYKTGDWGRYLPDGNIEFLGRDDFQVKINGYRIELGEIEVALQQHTAIKEAIANVLEEQGNRSLIGYIVPKSEKISKINLSELRHFLQTKLPEYMIPSTFMLLESLPLTANGKMNRQALPAPSKTPELEKTLVLPRNPIEEILISIWVEVFQSNQIGINDSFFELGGHSFLALQLIAKIHQKLGKNIAISTLFQYPTVAGLANSLIKNTAASVLVPIRVEGTQPPLFCIHPSGGQVMVYQHLAACLDSNQPIYGLQSRTLNNSLPEYNSINNMAVEYAKVIRKHQSNGPFYLMGWSMGGVLAVSVAKELEQQDQEVAFVGIVDAFLLPNNIPNFESDPLQELGLVFGENFADILMNLDTVEQEKLRDELIGLSAIECLGRLIIWGQEKNLLATDISVNMLEKQVHLTEIHEQMLKVHHPPRIQAQLYIWEALEQFAGGLSRTDWSQYTTNATYTEIIDANHFTIMRPPNIQNLAQKLQAYLQAVQNHSN</sequence>
<dbReference type="Pfam" id="PF00668">
    <property type="entry name" value="Condensation"/>
    <property type="match status" value="1"/>
</dbReference>
<dbReference type="InterPro" id="IPR001242">
    <property type="entry name" value="Condensation_dom"/>
</dbReference>
<dbReference type="GO" id="GO:0044550">
    <property type="term" value="P:secondary metabolite biosynthetic process"/>
    <property type="evidence" value="ECO:0007669"/>
    <property type="project" value="UniProtKB-ARBA"/>
</dbReference>
<comment type="similarity">
    <text evidence="3">Belongs to the ATP-dependent AMP-binding enzyme family.</text>
</comment>
<dbReference type="SUPFAM" id="SSF56801">
    <property type="entry name" value="Acetyl-CoA synthetase-like"/>
    <property type="match status" value="1"/>
</dbReference>
<evidence type="ECO:0000256" key="3">
    <source>
        <dbReference type="ARBA" id="ARBA00006432"/>
    </source>
</evidence>
<evidence type="ECO:0000256" key="4">
    <source>
        <dbReference type="ARBA" id="ARBA00022450"/>
    </source>
</evidence>
<proteinExistence type="inferred from homology"/>
<dbReference type="InterPro" id="IPR057737">
    <property type="entry name" value="Condensation_MtbB-like"/>
</dbReference>
<dbReference type="PROSITE" id="PS50075">
    <property type="entry name" value="CARRIER"/>
    <property type="match status" value="1"/>
</dbReference>
<dbReference type="PANTHER" id="PTHR45527:SF10">
    <property type="entry name" value="PYOCHELIN SYNTHASE PCHF"/>
    <property type="match status" value="1"/>
</dbReference>
<dbReference type="InterPro" id="IPR023213">
    <property type="entry name" value="CAT-like_dom_sf"/>
</dbReference>
<dbReference type="GO" id="GO:0008610">
    <property type="term" value="P:lipid biosynthetic process"/>
    <property type="evidence" value="ECO:0007669"/>
    <property type="project" value="UniProtKB-ARBA"/>
</dbReference>
<feature type="domain" description="Carrier" evidence="7">
    <location>
        <begin position="1049"/>
        <end position="1124"/>
    </location>
</feature>
<dbReference type="InterPro" id="IPR020459">
    <property type="entry name" value="AMP-binding"/>
</dbReference>
<dbReference type="InterPro" id="IPR000873">
    <property type="entry name" value="AMP-dep_synth/lig_dom"/>
</dbReference>
<comment type="pathway">
    <text evidence="2">Siderophore biosynthesis.</text>
</comment>
<dbReference type="Gene3D" id="3.40.50.980">
    <property type="match status" value="2"/>
</dbReference>
<organism evidence="8 9">
    <name type="scientific">Nostoc sphaeroides CCNUC1</name>
    <dbReference type="NCBI Taxonomy" id="2653204"/>
    <lineage>
        <taxon>Bacteria</taxon>
        <taxon>Bacillati</taxon>
        <taxon>Cyanobacteriota</taxon>
        <taxon>Cyanophyceae</taxon>
        <taxon>Nostocales</taxon>
        <taxon>Nostocaceae</taxon>
        <taxon>Nostoc</taxon>
    </lineage>
</organism>